<dbReference type="InterPro" id="IPR038765">
    <property type="entry name" value="Papain-like_cys_pep_sf"/>
</dbReference>
<dbReference type="Gene3D" id="3.10.620.30">
    <property type="match status" value="1"/>
</dbReference>
<dbReference type="Gene3D" id="2.60.40.3140">
    <property type="match status" value="1"/>
</dbReference>
<dbReference type="Pfam" id="PF12969">
    <property type="entry name" value="DUF3857"/>
    <property type="match status" value="1"/>
</dbReference>
<dbReference type="SUPFAM" id="SSF54001">
    <property type="entry name" value="Cysteine proteinases"/>
    <property type="match status" value="1"/>
</dbReference>
<comment type="caution">
    <text evidence="4">The sequence shown here is derived from an EMBL/GenBank/DDBJ whole genome shotgun (WGS) entry which is preliminary data.</text>
</comment>
<dbReference type="Gene3D" id="1.25.40.10">
    <property type="entry name" value="Tetratricopeptide repeat domain"/>
    <property type="match status" value="1"/>
</dbReference>
<dbReference type="SMART" id="SM00028">
    <property type="entry name" value="TPR"/>
    <property type="match status" value="2"/>
</dbReference>
<gene>
    <name evidence="4" type="ORF">E3J84_05075</name>
</gene>
<dbReference type="InterPro" id="IPR024618">
    <property type="entry name" value="DUF3857"/>
</dbReference>
<feature type="domain" description="DUF3857" evidence="3">
    <location>
        <begin position="140"/>
        <end position="306"/>
    </location>
</feature>
<evidence type="ECO:0000259" key="2">
    <source>
        <dbReference type="Pfam" id="PF01841"/>
    </source>
</evidence>
<dbReference type="AlphaFoldDB" id="A0A523RUP3"/>
<keyword evidence="1" id="KW-0802">TPR repeat</keyword>
<dbReference type="InterPro" id="IPR002931">
    <property type="entry name" value="Transglutaminase-like"/>
</dbReference>
<dbReference type="Proteomes" id="UP000316360">
    <property type="component" value="Unassembled WGS sequence"/>
</dbReference>
<accession>A0A523RUP3</accession>
<protein>
    <submittedName>
        <fullName evidence="4">DUF3857 domain-containing protein</fullName>
    </submittedName>
</protein>
<feature type="domain" description="Transglutaminase-like" evidence="2">
    <location>
        <begin position="356"/>
        <end position="452"/>
    </location>
</feature>
<feature type="repeat" description="TPR" evidence="1">
    <location>
        <begin position="50"/>
        <end position="83"/>
    </location>
</feature>
<dbReference type="InterPro" id="IPR011990">
    <property type="entry name" value="TPR-like_helical_dom_sf"/>
</dbReference>
<evidence type="ECO:0000259" key="3">
    <source>
        <dbReference type="Pfam" id="PF12969"/>
    </source>
</evidence>
<evidence type="ECO:0000256" key="1">
    <source>
        <dbReference type="PROSITE-ProRule" id="PRU00339"/>
    </source>
</evidence>
<reference evidence="4 5" key="1">
    <citation type="submission" date="2019-03" db="EMBL/GenBank/DDBJ databases">
        <title>Metabolic potential of uncultured bacteria and archaea associated with petroleum seepage in deep-sea sediments.</title>
        <authorList>
            <person name="Dong X."/>
            <person name="Hubert C."/>
        </authorList>
    </citation>
    <scope>NUCLEOTIDE SEQUENCE [LARGE SCALE GENOMIC DNA]</scope>
    <source>
        <strain evidence="4">E44_bin7</strain>
    </source>
</reference>
<dbReference type="InterPro" id="IPR019734">
    <property type="entry name" value="TPR_rpt"/>
</dbReference>
<organism evidence="4 5">
    <name type="scientific">Aerophobetes bacterium</name>
    <dbReference type="NCBI Taxonomy" id="2030807"/>
    <lineage>
        <taxon>Bacteria</taxon>
        <taxon>Candidatus Aerophobota</taxon>
    </lineage>
</organism>
<evidence type="ECO:0000313" key="4">
    <source>
        <dbReference type="EMBL" id="TET09520.1"/>
    </source>
</evidence>
<sequence>MKEEYKNLLELDPYDTGPYLEMAKIYEGLDNCQMAIAQCEEALAVCPEDYEVLAEIGRYYHSLGMEEKAHQFWDTALVIKPNYKWLLDYLDFLKPTELAYDEKYRDDAAGIAASAPGKSDFPESSVIWLLNKEIQRVYENGTSSYTVHKIVKILDEGAIEDYEYMYFHYTPDLEKVKIKSAKVIRKDGSEVEAETIVDVSGDDVVSRLYYEDKYKVVVFSGLEEGAIINFEYKVDMVGMNLYADYFGDIFFFQNYEPTLLTKYILIVPKTRSLYFRSHNLEIEPEIISSDEENTITYIWEKKDIDKIEIESRMPPLAELGAYLEVSTFKSWDEMATWFWGLAKDQFKRDKEIEEKVAELVAGKDRPEEKIRAIYNYVVSEIRYVGLEFGIYGYKPHKAKKTFATKYGDCKDTATLMLAMLEEAGIEAKIALVRVRDYGRVDMDLPSLHIFNHAIVYVPLEKEKGIWLDGTAQFYALEELPSGDQGTVAYHIRDGQGEFKEIPIFSAQDNLQKYVNEIELREDGAAKVKREVFLKGQRSAGVRLDYLVAAKRKEKLEEFWNTRYAGTKVGEYQFSNLEDLDVPVEFEYWLDIPQLAKKTDDFLSFKPLLIETSLTEDYAPHAVRKHVLKIEYPWRREWEVEYRIPDGFMVDRVPQDHQTTADFGSFSIEYEVEEKIIKCQIKLELSVTEVAISDYTEFREFCQSVDEKTEEEILLKRRFE</sequence>
<proteinExistence type="predicted"/>
<dbReference type="EMBL" id="SOKJ01000287">
    <property type="protein sequence ID" value="TET09520.1"/>
    <property type="molecule type" value="Genomic_DNA"/>
</dbReference>
<dbReference type="Pfam" id="PF01841">
    <property type="entry name" value="Transglut_core"/>
    <property type="match status" value="1"/>
</dbReference>
<dbReference type="PROSITE" id="PS50005">
    <property type="entry name" value="TPR"/>
    <property type="match status" value="1"/>
</dbReference>
<evidence type="ECO:0000313" key="5">
    <source>
        <dbReference type="Proteomes" id="UP000316360"/>
    </source>
</evidence>
<dbReference type="SUPFAM" id="SSF48452">
    <property type="entry name" value="TPR-like"/>
    <property type="match status" value="1"/>
</dbReference>
<dbReference type="Gene3D" id="2.60.120.1130">
    <property type="match status" value="1"/>
</dbReference>
<name>A0A523RUP3_UNCAE</name>